<protein>
    <submittedName>
        <fullName evidence="1">Uncharacterized protein</fullName>
    </submittedName>
</protein>
<reference evidence="1 2" key="1">
    <citation type="journal article" date="2022" name="Plant J.">
        <title>Chromosome-level genome of Camellia lanceoleosa provides a valuable resource for understanding genome evolution and self-incompatibility.</title>
        <authorList>
            <person name="Gong W."/>
            <person name="Xiao S."/>
            <person name="Wang L."/>
            <person name="Liao Z."/>
            <person name="Chang Y."/>
            <person name="Mo W."/>
            <person name="Hu G."/>
            <person name="Li W."/>
            <person name="Zhao G."/>
            <person name="Zhu H."/>
            <person name="Hu X."/>
            <person name="Ji K."/>
            <person name="Xiang X."/>
            <person name="Song Q."/>
            <person name="Yuan D."/>
            <person name="Jin S."/>
            <person name="Zhang L."/>
        </authorList>
    </citation>
    <scope>NUCLEOTIDE SEQUENCE [LARGE SCALE GENOMIC DNA]</scope>
    <source>
        <strain evidence="1">SQ_2022a</strain>
    </source>
</reference>
<proteinExistence type="predicted"/>
<dbReference type="EMBL" id="CM045761">
    <property type="protein sequence ID" value="KAI8014638.1"/>
    <property type="molecule type" value="Genomic_DNA"/>
</dbReference>
<evidence type="ECO:0000313" key="1">
    <source>
        <dbReference type="EMBL" id="KAI8014638.1"/>
    </source>
</evidence>
<evidence type="ECO:0000313" key="2">
    <source>
        <dbReference type="Proteomes" id="UP001060215"/>
    </source>
</evidence>
<name>A0ACC0HPM6_9ERIC</name>
<organism evidence="1 2">
    <name type="scientific">Camellia lanceoleosa</name>
    <dbReference type="NCBI Taxonomy" id="1840588"/>
    <lineage>
        <taxon>Eukaryota</taxon>
        <taxon>Viridiplantae</taxon>
        <taxon>Streptophyta</taxon>
        <taxon>Embryophyta</taxon>
        <taxon>Tracheophyta</taxon>
        <taxon>Spermatophyta</taxon>
        <taxon>Magnoliopsida</taxon>
        <taxon>eudicotyledons</taxon>
        <taxon>Gunneridae</taxon>
        <taxon>Pentapetalae</taxon>
        <taxon>asterids</taxon>
        <taxon>Ericales</taxon>
        <taxon>Theaceae</taxon>
        <taxon>Camellia</taxon>
    </lineage>
</organism>
<dbReference type="Proteomes" id="UP001060215">
    <property type="component" value="Chromosome 4"/>
</dbReference>
<accession>A0ACC0HPM6</accession>
<sequence>MNLIPPPLKRASGSLDGITTLDCGCGGGGDGGGCGSTVVSPEGGAGGTSAATDDLVRLVLTEAEAEAGGSSTFMLAAFPLFVDGCEIYLCIVRIGLPLVGSNTIYLANYW</sequence>
<comment type="caution">
    <text evidence="1">The sequence shown here is derived from an EMBL/GenBank/DDBJ whole genome shotgun (WGS) entry which is preliminary data.</text>
</comment>
<keyword evidence="2" id="KW-1185">Reference proteome</keyword>
<gene>
    <name evidence="1" type="ORF">LOK49_LG05G02567</name>
</gene>